<dbReference type="OrthoDB" id="2418392at2"/>
<dbReference type="Proteomes" id="UP000295310">
    <property type="component" value="Unassembled WGS sequence"/>
</dbReference>
<reference evidence="1 2" key="1">
    <citation type="submission" date="2019-01" db="EMBL/GenBank/DDBJ databases">
        <title>Draft genome sequences of the type strains of six Macrococcus species.</title>
        <authorList>
            <person name="Mazhar S."/>
            <person name="Altermann E."/>
            <person name="Hill C."/>
            <person name="Mcauliffe O."/>
        </authorList>
    </citation>
    <scope>NUCLEOTIDE SEQUENCE [LARGE SCALE GENOMIC DNA]</scope>
    <source>
        <strain evidence="1 2">CCM4811</strain>
    </source>
</reference>
<protein>
    <submittedName>
        <fullName evidence="1">Uncharacterized protein</fullName>
    </submittedName>
</protein>
<comment type="caution">
    <text evidence="1">The sequence shown here is derived from an EMBL/GenBank/DDBJ whole genome shotgun (WGS) entry which is preliminary data.</text>
</comment>
<evidence type="ECO:0000313" key="1">
    <source>
        <dbReference type="EMBL" id="TDL97780.1"/>
    </source>
</evidence>
<name>A0A4R6BDD7_9STAP</name>
<dbReference type="RefSeq" id="WP_133432084.1">
    <property type="nucleotide sequence ID" value="NZ_CP092172.1"/>
</dbReference>
<keyword evidence="2" id="KW-1185">Reference proteome</keyword>
<gene>
    <name evidence="1" type="ORF">ERX27_06800</name>
</gene>
<organism evidence="1 2">
    <name type="scientific">Macrococcus brunensis</name>
    <dbReference type="NCBI Taxonomy" id="198483"/>
    <lineage>
        <taxon>Bacteria</taxon>
        <taxon>Bacillati</taxon>
        <taxon>Bacillota</taxon>
        <taxon>Bacilli</taxon>
        <taxon>Bacillales</taxon>
        <taxon>Staphylococcaceae</taxon>
        <taxon>Macrococcus</taxon>
    </lineage>
</organism>
<dbReference type="EMBL" id="SCWA01000010">
    <property type="protein sequence ID" value="TDL97780.1"/>
    <property type="molecule type" value="Genomic_DNA"/>
</dbReference>
<evidence type="ECO:0000313" key="2">
    <source>
        <dbReference type="Proteomes" id="UP000295310"/>
    </source>
</evidence>
<proteinExistence type="predicted"/>
<dbReference type="AlphaFoldDB" id="A0A4R6BDD7"/>
<sequence>MVFDKIAVNNHIIEAEGQFTQEERAIRLTTSDGSIGQYFNQLESSQEAVNLVIFKDDEERLNEKELKLDNITVDGGNYRIQLV</sequence>
<accession>A0A4R6BDD7</accession>